<dbReference type="RefSeq" id="WP_101874798.1">
    <property type="nucleotide sequence ID" value="NZ_JAPRAY010000023.1"/>
</dbReference>
<dbReference type="Proteomes" id="UP001079535">
    <property type="component" value="Unassembled WGS sequence"/>
</dbReference>
<evidence type="ECO:0000313" key="1">
    <source>
        <dbReference type="EMBL" id="MCZ0668774.1"/>
    </source>
</evidence>
<name>A0A9Q6ALJ8_MEDGN</name>
<reference evidence="1" key="1">
    <citation type="submission" date="2022-11" db="EMBL/GenBank/DDBJ databases">
        <title>Temperate bacteriophages infecting mucin-degrading bacterium Ruminococcus gnavus from the human gut.</title>
        <authorList>
            <person name="Buttimer C."/>
        </authorList>
    </citation>
    <scope>NUCLEOTIDE SEQUENCE</scope>
    <source>
        <strain evidence="1">CCUG 49994</strain>
    </source>
</reference>
<accession>A0A9Q6ALJ8</accession>
<organism evidence="1 2">
    <name type="scientific">Mediterraneibacter gnavus</name>
    <name type="common">Ruminococcus gnavus</name>
    <dbReference type="NCBI Taxonomy" id="33038"/>
    <lineage>
        <taxon>Bacteria</taxon>
        <taxon>Bacillati</taxon>
        <taxon>Bacillota</taxon>
        <taxon>Clostridia</taxon>
        <taxon>Lachnospirales</taxon>
        <taxon>Lachnospiraceae</taxon>
        <taxon>Mediterraneibacter</taxon>
    </lineage>
</organism>
<proteinExistence type="predicted"/>
<sequence>MAQNFMDKRYSPEDALKTLEFLQSAVDSVRRVMVGILDEHMEEAQRIAGEESGGDYPAVVMAINPSGYIDVFTAQEFQHMTEEDDAFCEQDIIFDDLLLIHCNPEDVVDLGGIRYLLGTAVIVEMDENGNECSVTHETIENAFDYVNANLTTITVDGMAIPAFRLV</sequence>
<evidence type="ECO:0000313" key="2">
    <source>
        <dbReference type="Proteomes" id="UP001079535"/>
    </source>
</evidence>
<protein>
    <submittedName>
        <fullName evidence="1">Uncharacterized protein</fullName>
    </submittedName>
</protein>
<gene>
    <name evidence="1" type="ORF">OZZ17_14720</name>
</gene>
<comment type="caution">
    <text evidence="1">The sequence shown here is derived from an EMBL/GenBank/DDBJ whole genome shotgun (WGS) entry which is preliminary data.</text>
</comment>
<dbReference type="AlphaFoldDB" id="A0A9Q6ALJ8"/>
<dbReference type="EMBL" id="JAPRAY010000023">
    <property type="protein sequence ID" value="MCZ0668774.1"/>
    <property type="molecule type" value="Genomic_DNA"/>
</dbReference>